<dbReference type="AlphaFoldDB" id="A0A919DNU7"/>
<evidence type="ECO:0000313" key="2">
    <source>
        <dbReference type="EMBL" id="GHE61409.1"/>
    </source>
</evidence>
<evidence type="ECO:0000259" key="1">
    <source>
        <dbReference type="PROSITE" id="PS50075"/>
    </source>
</evidence>
<accession>A0A919DNU7</accession>
<keyword evidence="3" id="KW-1185">Reference proteome</keyword>
<dbReference type="SUPFAM" id="SSF47336">
    <property type="entry name" value="ACP-like"/>
    <property type="match status" value="1"/>
</dbReference>
<dbReference type="Proteomes" id="UP000608024">
    <property type="component" value="Unassembled WGS sequence"/>
</dbReference>
<dbReference type="InterPro" id="IPR036736">
    <property type="entry name" value="ACP-like_sf"/>
</dbReference>
<evidence type="ECO:0000313" key="3">
    <source>
        <dbReference type="Proteomes" id="UP000608024"/>
    </source>
</evidence>
<feature type="domain" description="Carrier" evidence="1">
    <location>
        <begin position="9"/>
        <end position="84"/>
    </location>
</feature>
<comment type="caution">
    <text evidence="2">The sequence shown here is derived from an EMBL/GenBank/DDBJ whole genome shotgun (WGS) entry which is preliminary data.</text>
</comment>
<dbReference type="RefSeq" id="WP_190136709.1">
    <property type="nucleotide sequence ID" value="NZ_BNBT01000043.1"/>
</dbReference>
<dbReference type="Gene3D" id="1.10.1200.10">
    <property type="entry name" value="ACP-like"/>
    <property type="match status" value="1"/>
</dbReference>
<reference evidence="2" key="2">
    <citation type="submission" date="2020-09" db="EMBL/GenBank/DDBJ databases">
        <authorList>
            <person name="Sun Q."/>
            <person name="Ohkuma M."/>
        </authorList>
    </citation>
    <scope>NUCLEOTIDE SEQUENCE</scope>
    <source>
        <strain evidence="2">JCM 4784</strain>
    </source>
</reference>
<dbReference type="InterPro" id="IPR009081">
    <property type="entry name" value="PP-bd_ACP"/>
</dbReference>
<organism evidence="2 3">
    <name type="scientific">Streptomyces longispororuber</name>
    <dbReference type="NCBI Taxonomy" id="68230"/>
    <lineage>
        <taxon>Bacteria</taxon>
        <taxon>Bacillati</taxon>
        <taxon>Actinomycetota</taxon>
        <taxon>Actinomycetes</taxon>
        <taxon>Kitasatosporales</taxon>
        <taxon>Streptomycetaceae</taxon>
        <taxon>Streptomyces</taxon>
    </lineage>
</organism>
<protein>
    <recommendedName>
        <fullName evidence="1">Carrier domain-containing protein</fullName>
    </recommendedName>
</protein>
<sequence>MTTAHETAAADRARIKTIVCDILEIEPDELTDTALFREDHDADSMAAIEILSQLERAFRTDIDQADLPRMVNLDGIVEVVSESLAARAARAN</sequence>
<gene>
    <name evidence="2" type="ORF">GCM10018785_33090</name>
</gene>
<dbReference type="Pfam" id="PF00550">
    <property type="entry name" value="PP-binding"/>
    <property type="match status" value="1"/>
</dbReference>
<proteinExistence type="predicted"/>
<name>A0A919DNU7_9ACTN</name>
<dbReference type="EMBL" id="BNBT01000043">
    <property type="protein sequence ID" value="GHE61409.1"/>
    <property type="molecule type" value="Genomic_DNA"/>
</dbReference>
<reference evidence="2" key="1">
    <citation type="journal article" date="2014" name="Int. J. Syst. Evol. Microbiol.">
        <title>Complete genome sequence of Corynebacterium casei LMG S-19264T (=DSM 44701T), isolated from a smear-ripened cheese.</title>
        <authorList>
            <consortium name="US DOE Joint Genome Institute (JGI-PGF)"/>
            <person name="Walter F."/>
            <person name="Albersmeier A."/>
            <person name="Kalinowski J."/>
            <person name="Ruckert C."/>
        </authorList>
    </citation>
    <scope>NUCLEOTIDE SEQUENCE</scope>
    <source>
        <strain evidence="2">JCM 4784</strain>
    </source>
</reference>
<dbReference type="PROSITE" id="PS50075">
    <property type="entry name" value="CARRIER"/>
    <property type="match status" value="1"/>
</dbReference>